<dbReference type="RefSeq" id="WP_096648959.1">
    <property type="nucleotide sequence ID" value="NZ_CP039743.1"/>
</dbReference>
<name>A0A317YU13_STAPS</name>
<comment type="caution">
    <text evidence="2">The sequence shown here is derived from an EMBL/GenBank/DDBJ whole genome shotgun (WGS) entry which is preliminary data.</text>
</comment>
<dbReference type="AlphaFoldDB" id="A0A317YU13"/>
<keyword evidence="1" id="KW-0732">Signal</keyword>
<dbReference type="EMBL" id="QEIT01000019">
    <property type="protein sequence ID" value="PWZ76092.1"/>
    <property type="molecule type" value="Genomic_DNA"/>
</dbReference>
<accession>A0A317YU13</accession>
<sequence length="96" mass="10632">MKKKFLSTLAAGLLVVFIGATSLVSAESVHAEGGIWNHGVGSKYVWSYYSHNGKYHTSTAIGKYRSDSGATKPGEEAQASAEKRWWWRNEAYYSVL</sequence>
<evidence type="ECO:0000313" key="2">
    <source>
        <dbReference type="EMBL" id="PWZ76092.1"/>
    </source>
</evidence>
<organism evidence="2 3">
    <name type="scientific">Staphylococcus pseudintermedius</name>
    <dbReference type="NCBI Taxonomy" id="283734"/>
    <lineage>
        <taxon>Bacteria</taxon>
        <taxon>Bacillati</taxon>
        <taxon>Bacillota</taxon>
        <taxon>Bacilli</taxon>
        <taxon>Bacillales</taxon>
        <taxon>Staphylococcaceae</taxon>
        <taxon>Staphylococcus</taxon>
        <taxon>Staphylococcus intermedius group</taxon>
    </lineage>
</organism>
<dbReference type="Proteomes" id="UP000246800">
    <property type="component" value="Unassembled WGS sequence"/>
</dbReference>
<evidence type="ECO:0000313" key="3">
    <source>
        <dbReference type="Proteomes" id="UP000246800"/>
    </source>
</evidence>
<evidence type="ECO:0000256" key="1">
    <source>
        <dbReference type="SAM" id="SignalP"/>
    </source>
</evidence>
<dbReference type="Pfam" id="PF09683">
    <property type="entry name" value="Lactococcin_972"/>
    <property type="match status" value="1"/>
</dbReference>
<feature type="chain" id="PRO_5038838498" evidence="1">
    <location>
        <begin position="27"/>
        <end position="96"/>
    </location>
</feature>
<dbReference type="NCBIfam" id="TIGR01653">
    <property type="entry name" value="lactococcin_972"/>
    <property type="match status" value="1"/>
</dbReference>
<proteinExistence type="predicted"/>
<dbReference type="Gene3D" id="2.60.40.2850">
    <property type="match status" value="1"/>
</dbReference>
<gene>
    <name evidence="2" type="ORF">DD902_04010</name>
</gene>
<reference evidence="2 3" key="1">
    <citation type="journal article" date="2018" name="Vet. Microbiol.">
        <title>Clonal diversity and geographic distribution of methicillin-resistant Staphylococcus pseudintermedius from Australian animals: Discovery of novel sequence types.</title>
        <authorList>
            <person name="Worthing K.A."/>
            <person name="Abraham S."/>
            <person name="Coombs G.W."/>
            <person name="Pang S."/>
            <person name="Saputra S."/>
            <person name="Jordan D."/>
            <person name="Trott D.J."/>
            <person name="Norris J.M."/>
        </authorList>
    </citation>
    <scope>NUCLEOTIDE SEQUENCE [LARGE SCALE GENOMIC DNA]</scope>
    <source>
        <strain evidence="2 3">ST525 1</strain>
    </source>
</reference>
<protein>
    <submittedName>
        <fullName evidence="2">Lactococcin 972 family bacteriocin</fullName>
    </submittedName>
</protein>
<feature type="signal peptide" evidence="1">
    <location>
        <begin position="1"/>
        <end position="26"/>
    </location>
</feature>
<dbReference type="InterPro" id="IPR006540">
    <property type="entry name" value="Lactococcin_972"/>
</dbReference>